<dbReference type="EMBL" id="JAFBFI010000014">
    <property type="protein sequence ID" value="MBM7693648.1"/>
    <property type="molecule type" value="Genomic_DNA"/>
</dbReference>
<sequence>MPIQSDFSYIRAESWLMDKMVSLEEKNSLGVD</sequence>
<dbReference type="Proteomes" id="UP000823486">
    <property type="component" value="Unassembled WGS sequence"/>
</dbReference>
<accession>A0ABS2QKE0</accession>
<proteinExistence type="predicted"/>
<evidence type="ECO:0000313" key="2">
    <source>
        <dbReference type="Proteomes" id="UP000823486"/>
    </source>
</evidence>
<keyword evidence="2" id="KW-1185">Reference proteome</keyword>
<protein>
    <submittedName>
        <fullName evidence="1">Uncharacterized protein</fullName>
    </submittedName>
</protein>
<gene>
    <name evidence="1" type="ORF">JOC77_003092</name>
</gene>
<organism evidence="1 2">
    <name type="scientific">Peribacillus deserti</name>
    <dbReference type="NCBI Taxonomy" id="673318"/>
    <lineage>
        <taxon>Bacteria</taxon>
        <taxon>Bacillati</taxon>
        <taxon>Bacillota</taxon>
        <taxon>Bacilli</taxon>
        <taxon>Bacillales</taxon>
        <taxon>Bacillaceae</taxon>
        <taxon>Peribacillus</taxon>
    </lineage>
</organism>
<reference evidence="1 2" key="1">
    <citation type="submission" date="2021-01" db="EMBL/GenBank/DDBJ databases">
        <title>Genomic Encyclopedia of Type Strains, Phase IV (KMG-IV): sequencing the most valuable type-strain genomes for metagenomic binning, comparative biology and taxonomic classification.</title>
        <authorList>
            <person name="Goeker M."/>
        </authorList>
    </citation>
    <scope>NUCLEOTIDE SEQUENCE [LARGE SCALE GENOMIC DNA]</scope>
    <source>
        <strain evidence="1 2">DSM 105482</strain>
    </source>
</reference>
<name>A0ABS2QKE0_9BACI</name>
<evidence type="ECO:0000313" key="1">
    <source>
        <dbReference type="EMBL" id="MBM7693648.1"/>
    </source>
</evidence>
<comment type="caution">
    <text evidence="1">The sequence shown here is derived from an EMBL/GenBank/DDBJ whole genome shotgun (WGS) entry which is preliminary data.</text>
</comment>